<keyword evidence="2" id="KW-1185">Reference proteome</keyword>
<dbReference type="InterPro" id="IPR036397">
    <property type="entry name" value="RNaseH_sf"/>
</dbReference>
<sequence length="120" mass="13791">MFLFFSKNQTDWDSHLPLFLLAYRNAHHEATGFTPAQMLFGRTLRLTCGILFGRPSDTPSSPNEYLNNLDARLESAHAFARERIKLASERMKTHYDSEATDYLFKEGDQVRMYNPNDGGV</sequence>
<dbReference type="Gene3D" id="3.30.420.10">
    <property type="entry name" value="Ribonuclease H-like superfamily/Ribonuclease H"/>
    <property type="match status" value="1"/>
</dbReference>
<dbReference type="Proteomes" id="UP000499080">
    <property type="component" value="Unassembled WGS sequence"/>
</dbReference>
<name>A0A4Y2A2R0_ARAVE</name>
<reference evidence="1 2" key="1">
    <citation type="journal article" date="2019" name="Sci. Rep.">
        <title>Orb-weaving spider Araneus ventricosus genome elucidates the spidroin gene catalogue.</title>
        <authorList>
            <person name="Kono N."/>
            <person name="Nakamura H."/>
            <person name="Ohtoshi R."/>
            <person name="Moran D.A.P."/>
            <person name="Shinohara A."/>
            <person name="Yoshida Y."/>
            <person name="Fujiwara M."/>
            <person name="Mori M."/>
            <person name="Tomita M."/>
            <person name="Arakawa K."/>
        </authorList>
    </citation>
    <scope>NUCLEOTIDE SEQUENCE [LARGE SCALE GENOMIC DNA]</scope>
</reference>
<protein>
    <recommendedName>
        <fullName evidence="3">Integrase catalytic domain-containing protein</fullName>
    </recommendedName>
</protein>
<gene>
    <name evidence="1" type="ORF">AVEN_230974_1</name>
</gene>
<dbReference type="InterPro" id="IPR050951">
    <property type="entry name" value="Retrovirus_Pol_polyprotein"/>
</dbReference>
<evidence type="ECO:0008006" key="3">
    <source>
        <dbReference type="Google" id="ProtNLM"/>
    </source>
</evidence>
<dbReference type="AlphaFoldDB" id="A0A4Y2A2R0"/>
<dbReference type="PANTHER" id="PTHR37984:SF15">
    <property type="entry name" value="INTEGRASE CATALYTIC DOMAIN-CONTAINING PROTEIN"/>
    <property type="match status" value="1"/>
</dbReference>
<evidence type="ECO:0000313" key="1">
    <source>
        <dbReference type="EMBL" id="GBL74068.1"/>
    </source>
</evidence>
<dbReference type="OrthoDB" id="10030726at2759"/>
<comment type="caution">
    <text evidence="1">The sequence shown here is derived from an EMBL/GenBank/DDBJ whole genome shotgun (WGS) entry which is preliminary data.</text>
</comment>
<proteinExistence type="predicted"/>
<dbReference type="PANTHER" id="PTHR37984">
    <property type="entry name" value="PROTEIN CBG26694"/>
    <property type="match status" value="1"/>
</dbReference>
<dbReference type="EMBL" id="BGPR01000004">
    <property type="protein sequence ID" value="GBL74068.1"/>
    <property type="molecule type" value="Genomic_DNA"/>
</dbReference>
<evidence type="ECO:0000313" key="2">
    <source>
        <dbReference type="Proteomes" id="UP000499080"/>
    </source>
</evidence>
<accession>A0A4Y2A2R0</accession>
<organism evidence="1 2">
    <name type="scientific">Araneus ventricosus</name>
    <name type="common">Orbweaver spider</name>
    <name type="synonym">Epeira ventricosa</name>
    <dbReference type="NCBI Taxonomy" id="182803"/>
    <lineage>
        <taxon>Eukaryota</taxon>
        <taxon>Metazoa</taxon>
        <taxon>Ecdysozoa</taxon>
        <taxon>Arthropoda</taxon>
        <taxon>Chelicerata</taxon>
        <taxon>Arachnida</taxon>
        <taxon>Araneae</taxon>
        <taxon>Araneomorphae</taxon>
        <taxon>Entelegynae</taxon>
        <taxon>Araneoidea</taxon>
        <taxon>Araneidae</taxon>
        <taxon>Araneus</taxon>
    </lineage>
</organism>
<dbReference type="GO" id="GO:0003676">
    <property type="term" value="F:nucleic acid binding"/>
    <property type="evidence" value="ECO:0007669"/>
    <property type="project" value="InterPro"/>
</dbReference>